<evidence type="ECO:0000313" key="3">
    <source>
        <dbReference type="EMBL" id="MBD8079648.1"/>
    </source>
</evidence>
<dbReference type="Proteomes" id="UP000610846">
    <property type="component" value="Unassembled WGS sequence"/>
</dbReference>
<keyword evidence="1" id="KW-1133">Transmembrane helix</keyword>
<dbReference type="Pfam" id="PF10092">
    <property type="entry name" value="DUF2330"/>
    <property type="match status" value="1"/>
</dbReference>
<proteinExistence type="predicted"/>
<keyword evidence="4" id="KW-1185">Reference proteome</keyword>
<dbReference type="PROSITE" id="PS51318">
    <property type="entry name" value="TAT"/>
    <property type="match status" value="1"/>
</dbReference>
<gene>
    <name evidence="3" type="ORF">IF651_11330</name>
</gene>
<sequence>MTGRRRQAVRKGARAVLVGAALAAGAVVGAPPASACACGAVVDSAAYESAVTAETAALLWDGETETVLLELAAFSTAPEVGLLLPTPAPAEVALADPEIFRELDEVTAPRPVVSEHRWWPELSFGLEDGSAGGAPSVAVLDEVRLGPLDVTTLAATDAKALRSWLAEREFELSPSIEKALAPYVEEKWSFVAARLAPEAAGQLDGTLQPLRVTFPSDTLVYPMRMSSAASAEQRTRTYVLADHRMNRSDETARTTAPEVRYAGRVDAGSVRSAELAALLAQGPYVTAYEQTFTDPGAEIVSDFTFAQAPTDATVAHSYAVVVDKRVGPFLAGPVLAFGGVLVLAALLVWGSRRHRAALRVPAVHRPVRA</sequence>
<dbReference type="AlphaFoldDB" id="A0A927J0K5"/>
<organism evidence="3 4">
    <name type="scientific">Cellulosimicrobium arenosum</name>
    <dbReference type="NCBI Taxonomy" id="2708133"/>
    <lineage>
        <taxon>Bacteria</taxon>
        <taxon>Bacillati</taxon>
        <taxon>Actinomycetota</taxon>
        <taxon>Actinomycetes</taxon>
        <taxon>Micrococcales</taxon>
        <taxon>Promicromonosporaceae</taxon>
        <taxon>Cellulosimicrobium</taxon>
    </lineage>
</organism>
<reference evidence="3" key="1">
    <citation type="journal article" date="2018" name="Curr. Microbiol.">
        <title>Cellulosimicrobium arenosum sp. nov., Isolated from Marine Sediment Sand.</title>
        <authorList>
            <person name="Oh M."/>
            <person name="Kim J.H."/>
            <person name="Yoon J.H."/>
            <person name="Schumann P."/>
            <person name="Kim W."/>
        </authorList>
    </citation>
    <scope>NUCLEOTIDE SEQUENCE</scope>
    <source>
        <strain evidence="3">KCTC 49039</strain>
    </source>
</reference>
<evidence type="ECO:0000256" key="2">
    <source>
        <dbReference type="SAM" id="SignalP"/>
    </source>
</evidence>
<dbReference type="InterPro" id="IPR006311">
    <property type="entry name" value="TAT_signal"/>
</dbReference>
<evidence type="ECO:0000256" key="1">
    <source>
        <dbReference type="SAM" id="Phobius"/>
    </source>
</evidence>
<accession>A0A927J0K5</accession>
<evidence type="ECO:0000313" key="4">
    <source>
        <dbReference type="Proteomes" id="UP000610846"/>
    </source>
</evidence>
<protein>
    <submittedName>
        <fullName evidence="3">DUF2330 domain-containing protein</fullName>
    </submittedName>
</protein>
<feature type="chain" id="PRO_5036737001" evidence="2">
    <location>
        <begin position="36"/>
        <end position="369"/>
    </location>
</feature>
<feature type="signal peptide" evidence="2">
    <location>
        <begin position="1"/>
        <end position="35"/>
    </location>
</feature>
<feature type="transmembrane region" description="Helical" evidence="1">
    <location>
        <begin position="329"/>
        <end position="349"/>
    </location>
</feature>
<reference evidence="3" key="2">
    <citation type="submission" date="2020-09" db="EMBL/GenBank/DDBJ databases">
        <authorList>
            <person name="Yu Y."/>
        </authorList>
    </citation>
    <scope>NUCLEOTIDE SEQUENCE</scope>
    <source>
        <strain evidence="3">KCTC 49039</strain>
    </source>
</reference>
<keyword evidence="2" id="KW-0732">Signal</keyword>
<keyword evidence="1" id="KW-0812">Transmembrane</keyword>
<keyword evidence="1" id="KW-0472">Membrane</keyword>
<comment type="caution">
    <text evidence="3">The sequence shown here is derived from an EMBL/GenBank/DDBJ whole genome shotgun (WGS) entry which is preliminary data.</text>
</comment>
<name>A0A927J0K5_9MICO</name>
<dbReference type="InterPro" id="IPR019283">
    <property type="entry name" value="DUF2330"/>
</dbReference>
<dbReference type="EMBL" id="JACYHB010000008">
    <property type="protein sequence ID" value="MBD8079648.1"/>
    <property type="molecule type" value="Genomic_DNA"/>
</dbReference>
<dbReference type="RefSeq" id="WP_191829224.1">
    <property type="nucleotide sequence ID" value="NZ_JACYHB010000008.1"/>
</dbReference>